<gene>
    <name evidence="2" type="ORF">Tco_1058264</name>
</gene>
<organism evidence="2 3">
    <name type="scientific">Tanacetum coccineum</name>
    <dbReference type="NCBI Taxonomy" id="301880"/>
    <lineage>
        <taxon>Eukaryota</taxon>
        <taxon>Viridiplantae</taxon>
        <taxon>Streptophyta</taxon>
        <taxon>Embryophyta</taxon>
        <taxon>Tracheophyta</taxon>
        <taxon>Spermatophyta</taxon>
        <taxon>Magnoliopsida</taxon>
        <taxon>eudicotyledons</taxon>
        <taxon>Gunneridae</taxon>
        <taxon>Pentapetalae</taxon>
        <taxon>asterids</taxon>
        <taxon>campanulids</taxon>
        <taxon>Asterales</taxon>
        <taxon>Asteraceae</taxon>
        <taxon>Asteroideae</taxon>
        <taxon>Anthemideae</taxon>
        <taxon>Anthemidinae</taxon>
        <taxon>Tanacetum</taxon>
    </lineage>
</organism>
<reference evidence="2" key="2">
    <citation type="submission" date="2022-01" db="EMBL/GenBank/DDBJ databases">
        <authorList>
            <person name="Yamashiro T."/>
            <person name="Shiraishi A."/>
            <person name="Satake H."/>
            <person name="Nakayama K."/>
        </authorList>
    </citation>
    <scope>NUCLEOTIDE SEQUENCE</scope>
</reference>
<feature type="region of interest" description="Disordered" evidence="1">
    <location>
        <begin position="545"/>
        <end position="565"/>
    </location>
</feature>
<evidence type="ECO:0000313" key="2">
    <source>
        <dbReference type="EMBL" id="GJT83922.1"/>
    </source>
</evidence>
<evidence type="ECO:0000313" key="3">
    <source>
        <dbReference type="Proteomes" id="UP001151760"/>
    </source>
</evidence>
<dbReference type="EMBL" id="BQNB010019305">
    <property type="protein sequence ID" value="GJT83922.1"/>
    <property type="molecule type" value="Genomic_DNA"/>
</dbReference>
<dbReference type="Proteomes" id="UP001151760">
    <property type="component" value="Unassembled WGS sequence"/>
</dbReference>
<feature type="compositionally biased region" description="Basic and acidic residues" evidence="1">
    <location>
        <begin position="545"/>
        <end position="563"/>
    </location>
</feature>
<accession>A0ABQ5H9J7</accession>
<evidence type="ECO:0000256" key="1">
    <source>
        <dbReference type="SAM" id="MobiDB-lite"/>
    </source>
</evidence>
<comment type="caution">
    <text evidence="2">The sequence shown here is derived from an EMBL/GenBank/DDBJ whole genome shotgun (WGS) entry which is preliminary data.</text>
</comment>
<feature type="region of interest" description="Disordered" evidence="1">
    <location>
        <begin position="139"/>
        <end position="190"/>
    </location>
</feature>
<keyword evidence="3" id="KW-1185">Reference proteome</keyword>
<feature type="compositionally biased region" description="Basic residues" evidence="1">
    <location>
        <begin position="167"/>
        <end position="176"/>
    </location>
</feature>
<proteinExistence type="predicted"/>
<name>A0ABQ5H9J7_9ASTR</name>
<protein>
    <submittedName>
        <fullName evidence="2">Uncharacterized protein</fullName>
    </submittedName>
</protein>
<sequence length="685" mass="76597">MLAFKCHNVDLFEVIVSRLIGLGGVADQYGLHCGWFVIGEELTYIRILRFKSEGFEKIVDFLNANPIKYALTINPTIYVSCIKQFWATIKAKTVNREVQLQALVDRKKIVITESIVRRNLQLEDAEAPLFPTMVVQAQEEMGEGSEMPTDPHHTPIITQPSSSQPQKKQKSRRPKRKDTQVPQPSDPIHVADEAVNKEMDDSLVRAATTAIGLDADRDSGSGPRRQDTMGDTIAQTGFKNVSMKLQKLMELCTNLQKKVLDLETLKTAQAQEITSLKLIGKRFEKKGGSRTHKLKRLHKVGRLARVVSSDEASLGDQEDASKQSRKIHDIDANEDITLENVHDAEMFDVNDLHGDEVFVEKEVPVKEVSTANPVTTAGEVVTTIDVAVSIASTIPVSAAIITKVDITLAQALAELKIIKPKVTTATTTTTKGILLQEPSESRTTTTTTIPLKDKGKGIMIETDYELAQRLQVKEQEELTVDEKATLFQQLLEKRKNHFAAKRVEEKRNRPPIKAQQRSIITELVEVTEKEKGIQKAKAKVIEGSTKRAGDELEQEKAKNQKVDDDQETVELQKQMEVFSDKEEVAIDAIPLATKPPSIVDYKIIKEGKINNYQIIRAVGSSKSILLVIMKLLMKKLDDFEDKYQVYGRIVGIKRLHDVLEVTAAKLVLMVQKLLLLVLKVNAAKR</sequence>
<reference evidence="2" key="1">
    <citation type="journal article" date="2022" name="Int. J. Mol. Sci.">
        <title>Draft Genome of Tanacetum Coccineum: Genomic Comparison of Closely Related Tanacetum-Family Plants.</title>
        <authorList>
            <person name="Yamashiro T."/>
            <person name="Shiraishi A."/>
            <person name="Nakayama K."/>
            <person name="Satake H."/>
        </authorList>
    </citation>
    <scope>NUCLEOTIDE SEQUENCE</scope>
</reference>